<keyword evidence="3" id="KW-1185">Reference proteome</keyword>
<keyword evidence="1" id="KW-0812">Transmembrane</keyword>
<accession>A0ABN9YTZ8</accession>
<reference evidence="2 3" key="1">
    <citation type="submission" date="2023-10" db="EMBL/GenBank/DDBJ databases">
        <authorList>
            <person name="Botero Cardona J."/>
        </authorList>
    </citation>
    <scope>NUCLEOTIDE SEQUENCE [LARGE SCALE GENOMIC DNA]</scope>
    <source>
        <strain evidence="2 3">R-55214</strain>
    </source>
</reference>
<feature type="transmembrane region" description="Helical" evidence="1">
    <location>
        <begin position="153"/>
        <end position="172"/>
    </location>
</feature>
<name>A0ABN9YTZ8_9LACO</name>
<evidence type="ECO:0000313" key="3">
    <source>
        <dbReference type="Proteomes" id="UP001314166"/>
    </source>
</evidence>
<keyword evidence="1" id="KW-1133">Transmembrane helix</keyword>
<evidence type="ECO:0008006" key="4">
    <source>
        <dbReference type="Google" id="ProtNLM"/>
    </source>
</evidence>
<feature type="transmembrane region" description="Helical" evidence="1">
    <location>
        <begin position="21"/>
        <end position="39"/>
    </location>
</feature>
<feature type="transmembrane region" description="Helical" evidence="1">
    <location>
        <begin position="109"/>
        <end position="133"/>
    </location>
</feature>
<keyword evidence="1" id="KW-0472">Membrane</keyword>
<feature type="transmembrane region" description="Helical" evidence="1">
    <location>
        <begin position="69"/>
        <end position="88"/>
    </location>
</feature>
<sequence>MTWINTIINLYQNTIFRYTRLSSASIVFTLCCAINYQWLNFTNRWFPLEKYLSQGTISTIQYGLQCAEAFFPLLTGILLIILCFHLSTSSYQLVNMAVPSKEIEKIARVLGYISQYLIMNFWLYYFIIRTIVFGNFYISQSFSMGWHWLSPNYYLVYFFSLLTISDVIFAPIHYRRAKRRQLEAYLERSEKMLTKNDKS</sequence>
<dbReference type="EMBL" id="CAUZMB010000006">
    <property type="protein sequence ID" value="CAK1245897.1"/>
    <property type="molecule type" value="Genomic_DNA"/>
</dbReference>
<organism evidence="2 3">
    <name type="scientific">Fructobacillus evanidus</name>
    <dbReference type="NCBI Taxonomy" id="3064281"/>
    <lineage>
        <taxon>Bacteria</taxon>
        <taxon>Bacillati</taxon>
        <taxon>Bacillota</taxon>
        <taxon>Bacilli</taxon>
        <taxon>Lactobacillales</taxon>
        <taxon>Lactobacillaceae</taxon>
        <taxon>Fructobacillus</taxon>
    </lineage>
</organism>
<protein>
    <recommendedName>
        <fullName evidence="4">Integral membrane protein</fullName>
    </recommendedName>
</protein>
<evidence type="ECO:0000256" key="1">
    <source>
        <dbReference type="SAM" id="Phobius"/>
    </source>
</evidence>
<evidence type="ECO:0000313" key="2">
    <source>
        <dbReference type="EMBL" id="CAK1245897.1"/>
    </source>
</evidence>
<dbReference type="Proteomes" id="UP001314166">
    <property type="component" value="Unassembled WGS sequence"/>
</dbReference>
<proteinExistence type="predicted"/>
<comment type="caution">
    <text evidence="2">The sequence shown here is derived from an EMBL/GenBank/DDBJ whole genome shotgun (WGS) entry which is preliminary data.</text>
</comment>
<dbReference type="RefSeq" id="WP_338348494.1">
    <property type="nucleotide sequence ID" value="NZ_CAUZLV010000002.1"/>
</dbReference>
<gene>
    <name evidence="2" type="ORF">R55214_HHFBAMCI_01048</name>
</gene>